<evidence type="ECO:0000313" key="3">
    <source>
        <dbReference type="Proteomes" id="UP000276133"/>
    </source>
</evidence>
<dbReference type="AlphaFoldDB" id="A0A3M7R0Q6"/>
<protein>
    <submittedName>
        <fullName evidence="2">Uncharacterized protein</fullName>
    </submittedName>
</protein>
<keyword evidence="1" id="KW-0472">Membrane</keyword>
<comment type="caution">
    <text evidence="2">The sequence shown here is derived from an EMBL/GenBank/DDBJ whole genome shotgun (WGS) entry which is preliminary data.</text>
</comment>
<reference evidence="2 3" key="1">
    <citation type="journal article" date="2018" name="Sci. Rep.">
        <title>Genomic signatures of local adaptation to the degree of environmental predictability in rotifers.</title>
        <authorList>
            <person name="Franch-Gras L."/>
            <person name="Hahn C."/>
            <person name="Garcia-Roger E.M."/>
            <person name="Carmona M.J."/>
            <person name="Serra M."/>
            <person name="Gomez A."/>
        </authorList>
    </citation>
    <scope>NUCLEOTIDE SEQUENCE [LARGE SCALE GENOMIC DNA]</scope>
    <source>
        <strain evidence="2">HYR1</strain>
    </source>
</reference>
<proteinExistence type="predicted"/>
<dbReference type="EMBL" id="REGN01004609">
    <property type="protein sequence ID" value="RNA16848.1"/>
    <property type="molecule type" value="Genomic_DNA"/>
</dbReference>
<keyword evidence="1" id="KW-0812">Transmembrane</keyword>
<gene>
    <name evidence="2" type="ORF">BpHYR1_032658</name>
</gene>
<feature type="transmembrane region" description="Helical" evidence="1">
    <location>
        <begin position="12"/>
        <end position="34"/>
    </location>
</feature>
<evidence type="ECO:0000256" key="1">
    <source>
        <dbReference type="SAM" id="Phobius"/>
    </source>
</evidence>
<organism evidence="2 3">
    <name type="scientific">Brachionus plicatilis</name>
    <name type="common">Marine rotifer</name>
    <name type="synonym">Brachionus muelleri</name>
    <dbReference type="NCBI Taxonomy" id="10195"/>
    <lineage>
        <taxon>Eukaryota</taxon>
        <taxon>Metazoa</taxon>
        <taxon>Spiralia</taxon>
        <taxon>Gnathifera</taxon>
        <taxon>Rotifera</taxon>
        <taxon>Eurotatoria</taxon>
        <taxon>Monogononta</taxon>
        <taxon>Pseudotrocha</taxon>
        <taxon>Ploima</taxon>
        <taxon>Brachionidae</taxon>
        <taxon>Brachionus</taxon>
    </lineage>
</organism>
<keyword evidence="3" id="KW-1185">Reference proteome</keyword>
<dbReference type="Proteomes" id="UP000276133">
    <property type="component" value="Unassembled WGS sequence"/>
</dbReference>
<sequence>MWTEWKIIEIDYVSLMFYLIFLFSHREMYIIYLFNLRRLSLTRSKTINSASTDRLFAKISALNLPIDFSGTLPLNEYTKVSLVSRSGLIAIFSYVFLERALTDA</sequence>
<accession>A0A3M7R0Q6</accession>
<keyword evidence="1" id="KW-1133">Transmembrane helix</keyword>
<name>A0A3M7R0Q6_BRAPC</name>
<evidence type="ECO:0000313" key="2">
    <source>
        <dbReference type="EMBL" id="RNA16848.1"/>
    </source>
</evidence>